<dbReference type="Gene3D" id="3.40.190.10">
    <property type="entry name" value="Periplasmic binding protein-like II"/>
    <property type="match status" value="2"/>
</dbReference>
<evidence type="ECO:0008006" key="4">
    <source>
        <dbReference type="Google" id="ProtNLM"/>
    </source>
</evidence>
<keyword evidence="1" id="KW-0474">Menaquinone biosynthesis</keyword>
<dbReference type="EMBL" id="LAZR01000133">
    <property type="protein sequence ID" value="KKN87864.1"/>
    <property type="molecule type" value="Genomic_DNA"/>
</dbReference>
<dbReference type="PANTHER" id="PTHR37167:SF1">
    <property type="entry name" value="1,4-DIHYDROXY-6-NAPHTOATE SYNTHASE"/>
    <property type="match status" value="1"/>
</dbReference>
<evidence type="ECO:0000256" key="2">
    <source>
        <dbReference type="ARBA" id="ARBA00023239"/>
    </source>
</evidence>
<organism evidence="3">
    <name type="scientific">marine sediment metagenome</name>
    <dbReference type="NCBI Taxonomy" id="412755"/>
    <lineage>
        <taxon>unclassified sequences</taxon>
        <taxon>metagenomes</taxon>
        <taxon>ecological metagenomes</taxon>
    </lineage>
</organism>
<comment type="caution">
    <text evidence="3">The sequence shown here is derived from an EMBL/GenBank/DDBJ whole genome shotgun (WGS) entry which is preliminary data.</text>
</comment>
<keyword evidence="2" id="KW-0456">Lyase</keyword>
<dbReference type="InterPro" id="IPR030869">
    <property type="entry name" value="MqnD"/>
</dbReference>
<dbReference type="PANTHER" id="PTHR37167">
    <property type="entry name" value="1,4-DIHYDROXY-6-NAPHTOATE SYNTHASE"/>
    <property type="match status" value="1"/>
</dbReference>
<proteinExistence type="inferred from homology"/>
<accession>A0A0F9U8F1</accession>
<evidence type="ECO:0000313" key="3">
    <source>
        <dbReference type="EMBL" id="KKN87864.1"/>
    </source>
</evidence>
<dbReference type="Pfam" id="PF02621">
    <property type="entry name" value="VitK2_biosynth"/>
    <property type="match status" value="1"/>
</dbReference>
<sequence length="275" mass="29694">MPAPQNNTSPLSVAYSPCPNDTFMFHDVATGKLRLPGRDIQVHLHDVETLNRMAMEATFDVTKLSLHAWLLVEDAYRMLGVGAAMGKGCGPVIVAGKAIAPADLAGCRIAIPGELTTAHLLLQLFQPTVGEKIFVRYDRVMDLVASGQADAGVIIHEGRFTYAKAGLKLVADLGQWWQEQTDLPIPLGCFAARRDLGAETISQFEALLRTSIENALADPGPAREYAKTYAQEMDEAVLTQHVEMFVNDYSLALGDEGGAAVEKLRSLAMQAGVLS</sequence>
<evidence type="ECO:0000256" key="1">
    <source>
        <dbReference type="ARBA" id="ARBA00022428"/>
    </source>
</evidence>
<reference evidence="3" key="1">
    <citation type="journal article" date="2015" name="Nature">
        <title>Complex archaea that bridge the gap between prokaryotes and eukaryotes.</title>
        <authorList>
            <person name="Spang A."/>
            <person name="Saw J.H."/>
            <person name="Jorgensen S.L."/>
            <person name="Zaremba-Niedzwiedzka K."/>
            <person name="Martijn J."/>
            <person name="Lind A.E."/>
            <person name="van Eijk R."/>
            <person name="Schleper C."/>
            <person name="Guy L."/>
            <person name="Ettema T.J."/>
        </authorList>
    </citation>
    <scope>NUCLEOTIDE SEQUENCE</scope>
</reference>
<gene>
    <name evidence="3" type="ORF">LCGC14_0253950</name>
</gene>
<name>A0A0F9U8F1_9ZZZZ</name>
<dbReference type="GO" id="GO:0009234">
    <property type="term" value="P:menaquinone biosynthetic process"/>
    <property type="evidence" value="ECO:0007669"/>
    <property type="project" value="UniProtKB-KW"/>
</dbReference>
<dbReference type="CDD" id="cd13635">
    <property type="entry name" value="PBP2_Ttha1568_Mqnd"/>
    <property type="match status" value="1"/>
</dbReference>
<dbReference type="InterPro" id="IPR003773">
    <property type="entry name" value="Menaquinone_biosynth"/>
</dbReference>
<dbReference type="GO" id="GO:0016829">
    <property type="term" value="F:lyase activity"/>
    <property type="evidence" value="ECO:0007669"/>
    <property type="project" value="UniProtKB-KW"/>
</dbReference>
<dbReference type="SUPFAM" id="SSF53850">
    <property type="entry name" value="Periplasmic binding protein-like II"/>
    <property type="match status" value="1"/>
</dbReference>
<protein>
    <recommendedName>
        <fullName evidence="4">1,4-dihydroxy-6-naphtoate synthase</fullName>
    </recommendedName>
</protein>
<dbReference type="AlphaFoldDB" id="A0A0F9U8F1"/>
<dbReference type="HAMAP" id="MF_00996">
    <property type="entry name" value="MqnD"/>
    <property type="match status" value="1"/>
</dbReference>